<dbReference type="AlphaFoldDB" id="A0A8D8BS19"/>
<protein>
    <submittedName>
        <fullName evidence="2">(northern house mosquito) hypothetical protein</fullName>
    </submittedName>
</protein>
<accession>A0A8D8BS19</accession>
<reference evidence="2" key="1">
    <citation type="submission" date="2021-05" db="EMBL/GenBank/DDBJ databases">
        <authorList>
            <person name="Alioto T."/>
            <person name="Alioto T."/>
            <person name="Gomez Garrido J."/>
        </authorList>
    </citation>
    <scope>NUCLEOTIDE SEQUENCE</scope>
</reference>
<proteinExistence type="predicted"/>
<evidence type="ECO:0000256" key="1">
    <source>
        <dbReference type="SAM" id="MobiDB-lite"/>
    </source>
</evidence>
<evidence type="ECO:0000313" key="2">
    <source>
        <dbReference type="EMBL" id="CAG6476796.1"/>
    </source>
</evidence>
<feature type="region of interest" description="Disordered" evidence="1">
    <location>
        <begin position="23"/>
        <end position="49"/>
    </location>
</feature>
<dbReference type="EMBL" id="HBUE01079267">
    <property type="protein sequence ID" value="CAG6476796.1"/>
    <property type="molecule type" value="Transcribed_RNA"/>
</dbReference>
<sequence>MHGIWPLPLPVAGREQLPRAVKSVTGLGERGEGSSPSCEIRHPARPSLVPSRKISMATSSDRGFPRGWFPPRSRISNSRQELLPGRRPKMILDRHLVLYQIVLAFGEAAAQKE</sequence>
<name>A0A8D8BS19_CULPI</name>
<organism evidence="2">
    <name type="scientific">Culex pipiens</name>
    <name type="common">House mosquito</name>
    <dbReference type="NCBI Taxonomy" id="7175"/>
    <lineage>
        <taxon>Eukaryota</taxon>
        <taxon>Metazoa</taxon>
        <taxon>Ecdysozoa</taxon>
        <taxon>Arthropoda</taxon>
        <taxon>Hexapoda</taxon>
        <taxon>Insecta</taxon>
        <taxon>Pterygota</taxon>
        <taxon>Neoptera</taxon>
        <taxon>Endopterygota</taxon>
        <taxon>Diptera</taxon>
        <taxon>Nematocera</taxon>
        <taxon>Culicoidea</taxon>
        <taxon>Culicidae</taxon>
        <taxon>Culicinae</taxon>
        <taxon>Culicini</taxon>
        <taxon>Culex</taxon>
        <taxon>Culex</taxon>
    </lineage>
</organism>